<feature type="binding site" evidence="11">
    <location>
        <position position="263"/>
    </location>
    <ligand>
        <name>Mn(2+)</name>
        <dbReference type="ChEBI" id="CHEBI:29035"/>
    </ligand>
</feature>
<comment type="pathway">
    <text evidence="2">Cell wall biogenesis; lipoteichoic acid biosynthesis.</text>
</comment>
<evidence type="ECO:0000256" key="10">
    <source>
        <dbReference type="PIRSR" id="PIRSR005091-2"/>
    </source>
</evidence>
<dbReference type="OrthoDB" id="5901192at2"/>
<evidence type="ECO:0000256" key="9">
    <source>
        <dbReference type="PIRSR" id="PIRSR005091-1"/>
    </source>
</evidence>
<dbReference type="SUPFAM" id="SSF53649">
    <property type="entry name" value="Alkaline phosphatase-like"/>
    <property type="match status" value="1"/>
</dbReference>
<feature type="transmembrane region" description="Helical" evidence="12">
    <location>
        <begin position="36"/>
        <end position="56"/>
    </location>
</feature>
<evidence type="ECO:0000256" key="3">
    <source>
        <dbReference type="ARBA" id="ARBA00009983"/>
    </source>
</evidence>
<evidence type="ECO:0000313" key="15">
    <source>
        <dbReference type="Proteomes" id="UP000076967"/>
    </source>
</evidence>
<evidence type="ECO:0000256" key="6">
    <source>
        <dbReference type="ARBA" id="ARBA00022989"/>
    </source>
</evidence>
<accession>A0A168N984</accession>
<feature type="binding site" evidence="10">
    <location>
        <position position="421"/>
    </location>
    <ligand>
        <name>substrate</name>
    </ligand>
</feature>
<keyword evidence="15" id="KW-1185">Reference proteome</keyword>
<keyword evidence="10" id="KW-0479">Metal-binding</keyword>
<dbReference type="Gene3D" id="3.40.720.10">
    <property type="entry name" value="Alkaline Phosphatase, subunit A"/>
    <property type="match status" value="1"/>
</dbReference>
<feature type="domain" description="Sulfatase N-terminal" evidence="13">
    <location>
        <begin position="256"/>
        <end position="546"/>
    </location>
</feature>
<proteinExistence type="inferred from homology"/>
<comment type="similarity">
    <text evidence="3 8">Belongs to the LTA synthase family.</text>
</comment>
<dbReference type="PANTHER" id="PTHR47371">
    <property type="entry name" value="LIPOTEICHOIC ACID SYNTHASE"/>
    <property type="match status" value="1"/>
</dbReference>
<feature type="binding site" evidence="11">
    <location>
        <position position="482"/>
    </location>
    <ligand>
        <name>Mn(2+)</name>
        <dbReference type="ChEBI" id="CHEBI:29035"/>
    </ligand>
</feature>
<comment type="caution">
    <text evidence="14">The sequence shown here is derived from an EMBL/GenBank/DDBJ whole genome shotgun (WGS) entry which is preliminary data.</text>
</comment>
<dbReference type="PIRSF" id="PIRSF005091">
    <property type="entry name" value="Mmb_sulf_HI1246"/>
    <property type="match status" value="1"/>
</dbReference>
<evidence type="ECO:0000256" key="4">
    <source>
        <dbReference type="ARBA" id="ARBA00022475"/>
    </source>
</evidence>
<dbReference type="InterPro" id="IPR000917">
    <property type="entry name" value="Sulfatase_N"/>
</dbReference>
<feature type="binding site" evidence="11">
    <location>
        <position position="481"/>
    </location>
    <ligand>
        <name>Mn(2+)</name>
        <dbReference type="ChEBI" id="CHEBI:29035"/>
    </ligand>
</feature>
<feature type="transmembrane region" description="Helical" evidence="12">
    <location>
        <begin position="115"/>
        <end position="136"/>
    </location>
</feature>
<evidence type="ECO:0000256" key="8">
    <source>
        <dbReference type="PIRNR" id="PIRNR005091"/>
    </source>
</evidence>
<keyword evidence="4 8" id="KW-1003">Cell membrane</keyword>
<feature type="binding site" evidence="11">
    <location>
        <position position="305"/>
    </location>
    <ligand>
        <name>Mn(2+)</name>
        <dbReference type="ChEBI" id="CHEBI:29035"/>
    </ligand>
</feature>
<evidence type="ECO:0000256" key="12">
    <source>
        <dbReference type="SAM" id="Phobius"/>
    </source>
</evidence>
<gene>
    <name evidence="14" type="ORF">PGLA_03520</name>
</gene>
<evidence type="ECO:0000259" key="13">
    <source>
        <dbReference type="Pfam" id="PF00884"/>
    </source>
</evidence>
<feature type="active site" evidence="9">
    <location>
        <position position="305"/>
    </location>
</feature>
<evidence type="ECO:0000256" key="7">
    <source>
        <dbReference type="ARBA" id="ARBA00023136"/>
    </source>
</evidence>
<evidence type="ECO:0000256" key="11">
    <source>
        <dbReference type="PIRSR" id="PIRSR005091-3"/>
    </source>
</evidence>
<feature type="transmembrane region" description="Helical" evidence="12">
    <location>
        <begin position="12"/>
        <end position="30"/>
    </location>
</feature>
<keyword evidence="6 12" id="KW-1133">Transmembrane helix</keyword>
<evidence type="ECO:0000256" key="2">
    <source>
        <dbReference type="ARBA" id="ARBA00004936"/>
    </source>
</evidence>
<dbReference type="EMBL" id="LVJH01000003">
    <property type="protein sequence ID" value="OAB45539.1"/>
    <property type="molecule type" value="Genomic_DNA"/>
</dbReference>
<reference evidence="14 15" key="1">
    <citation type="submission" date="2016-03" db="EMBL/GenBank/DDBJ databases">
        <title>Draft genome sequence of Paenibacillus glacialis DSM 22343.</title>
        <authorList>
            <person name="Shin S.-K."/>
            <person name="Yi H."/>
        </authorList>
    </citation>
    <scope>NUCLEOTIDE SEQUENCE [LARGE SCALE GENOMIC DNA]</scope>
    <source>
        <strain evidence="14 15">DSM 22343</strain>
    </source>
</reference>
<dbReference type="InterPro" id="IPR012160">
    <property type="entry name" value="LtaS-like"/>
</dbReference>
<name>A0A168N984_9BACL</name>
<dbReference type="RefSeq" id="WP_068529366.1">
    <property type="nucleotide sequence ID" value="NZ_LVJH01000003.1"/>
</dbReference>
<dbReference type="STRING" id="494026.PGLA_03520"/>
<keyword evidence="10" id="KW-0464">Manganese</keyword>
<evidence type="ECO:0000256" key="5">
    <source>
        <dbReference type="ARBA" id="ARBA00022692"/>
    </source>
</evidence>
<dbReference type="CDD" id="cd16015">
    <property type="entry name" value="LTA_synthase"/>
    <property type="match status" value="1"/>
</dbReference>
<dbReference type="Proteomes" id="UP000076967">
    <property type="component" value="Unassembled WGS sequence"/>
</dbReference>
<keyword evidence="7 8" id="KW-0472">Membrane</keyword>
<dbReference type="PANTHER" id="PTHR47371:SF3">
    <property type="entry name" value="PHOSPHOGLYCEROL TRANSFERASE I"/>
    <property type="match status" value="1"/>
</dbReference>
<dbReference type="AlphaFoldDB" id="A0A168N984"/>
<feature type="transmembrane region" description="Helical" evidence="12">
    <location>
        <begin position="162"/>
        <end position="181"/>
    </location>
</feature>
<dbReference type="Gene3D" id="3.30.1120.170">
    <property type="match status" value="1"/>
</dbReference>
<dbReference type="InterPro" id="IPR050448">
    <property type="entry name" value="OpgB/LTA_synthase_biosynth"/>
</dbReference>
<dbReference type="GO" id="GO:0005886">
    <property type="term" value="C:plasma membrane"/>
    <property type="evidence" value="ECO:0007669"/>
    <property type="project" value="UniProtKB-SubCell"/>
</dbReference>
<protein>
    <submittedName>
        <fullName evidence="14">Sulfatase</fullName>
    </submittedName>
</protein>
<keyword evidence="5 12" id="KW-0812">Transmembrane</keyword>
<evidence type="ECO:0000313" key="14">
    <source>
        <dbReference type="EMBL" id="OAB45539.1"/>
    </source>
</evidence>
<dbReference type="GO" id="GO:0046872">
    <property type="term" value="F:metal ion binding"/>
    <property type="evidence" value="ECO:0007669"/>
    <property type="project" value="UniProtKB-KW"/>
</dbReference>
<comment type="subcellular location">
    <subcellularLocation>
        <location evidence="1">Cell membrane</location>
        <topology evidence="1">Multi-pass membrane protein</topology>
    </subcellularLocation>
</comment>
<dbReference type="Pfam" id="PF00884">
    <property type="entry name" value="Sulfatase"/>
    <property type="match status" value="1"/>
</dbReference>
<dbReference type="InterPro" id="IPR017850">
    <property type="entry name" value="Alkaline_phosphatase_core_sf"/>
</dbReference>
<feature type="transmembrane region" description="Helical" evidence="12">
    <location>
        <begin position="63"/>
        <end position="84"/>
    </location>
</feature>
<sequence length="638" mass="71864">MNWKANKLTTLISITLLLIAKLCLLRFFYFKEVTGVGLLADTLSILVFMCLLDLVVPLKAKRAAFWSFNLIFSLILFAATLYQIHFGSVPTYTTLTELGQVGQVRASITPLIKPIHFLFFIDLAIGLTWVLVRVVMRRKRKHVHTLGYIMGSTRSRGSTMKWNIIVALTLVLSLGSSILVINRSLHIDNELVQAEKLGFVNYQVAAMLKNKQENAMIANGNLQDTKLEVKALQSTYPYRANNAEPPAHFGSAKGMNVIIVQMEAFQNFPIHLKLGQQEVTPVLNQLAKESFYFPYFYQQIGQGNTSDAEFISNTSIYPTGTEAMSAGFGNRELPSLSRLLHEQQYNSATFHINDVTFWSRNLLYPALGFDHYYDKPFYINDLFNDFGASDEEMYRVGIEKMKEMSADKKPFYAQFVTTSSHAPFVIPEDQRRLTVPADMEGSQLGNYLTAVNYTDYALGKLIEQLKANGMWDNTVLVAYGDHFGINPKETDGAEITEKLGIPYDNQISRFNIPLLIHVPKQMDGKVIELTGGQLDIMPTVANLMGVSLEDKNFTAFGRDLLNTDRNVVGMRYYLPTGSFFNNDVMFIPGTGFEDGTAISLKTLLPVQDVSAYGKDYDYIMSLMKLSDKYVKLLPKRSP</sequence>
<evidence type="ECO:0000256" key="1">
    <source>
        <dbReference type="ARBA" id="ARBA00004651"/>
    </source>
</evidence>
<organism evidence="14 15">
    <name type="scientific">Paenibacillus glacialis</name>
    <dbReference type="NCBI Taxonomy" id="494026"/>
    <lineage>
        <taxon>Bacteria</taxon>
        <taxon>Bacillati</taxon>
        <taxon>Bacillota</taxon>
        <taxon>Bacilli</taxon>
        <taxon>Bacillales</taxon>
        <taxon>Paenibacillaceae</taxon>
        <taxon>Paenibacillus</taxon>
    </lineage>
</organism>